<keyword evidence="2 3" id="KW-0040">ANK repeat</keyword>
<organism evidence="4 5">
    <name type="scientific">Chthonomonas calidirosea (strain DSM 23976 / ICMP 18418 / T49)</name>
    <dbReference type="NCBI Taxonomy" id="1303518"/>
    <lineage>
        <taxon>Bacteria</taxon>
        <taxon>Bacillati</taxon>
        <taxon>Armatimonadota</taxon>
        <taxon>Chthonomonadia</taxon>
        <taxon>Chthonomonadales</taxon>
        <taxon>Chthonomonadaceae</taxon>
        <taxon>Chthonomonas</taxon>
    </lineage>
</organism>
<evidence type="ECO:0000313" key="4">
    <source>
        <dbReference type="EMBL" id="CCW35135.1"/>
    </source>
</evidence>
<gene>
    <name evidence="4" type="ORF">CCALI_01317</name>
</gene>
<dbReference type="PANTHER" id="PTHR24198:SF165">
    <property type="entry name" value="ANKYRIN REPEAT-CONTAINING PROTEIN-RELATED"/>
    <property type="match status" value="1"/>
</dbReference>
<dbReference type="Pfam" id="PF12796">
    <property type="entry name" value="Ank_2"/>
    <property type="match status" value="1"/>
</dbReference>
<keyword evidence="5" id="KW-1185">Reference proteome</keyword>
<evidence type="ECO:0000256" key="2">
    <source>
        <dbReference type="ARBA" id="ARBA00023043"/>
    </source>
</evidence>
<dbReference type="PATRIC" id="fig|1303518.3.peg.1344"/>
<dbReference type="InterPro" id="IPR036770">
    <property type="entry name" value="Ankyrin_rpt-contain_sf"/>
</dbReference>
<dbReference type="eggNOG" id="COG0666">
    <property type="taxonomic scope" value="Bacteria"/>
</dbReference>
<reference evidence="5" key="1">
    <citation type="submission" date="2013-03" db="EMBL/GenBank/DDBJ databases">
        <title>Genome sequence of Chthonomonas calidirosea, the first sequenced genome from the Armatimonadetes phylum (formally candidate division OP10).</title>
        <authorList>
            <person name="Lee K.C.Y."/>
            <person name="Morgan X.C."/>
            <person name="Dunfield P.F."/>
            <person name="Tamas I."/>
            <person name="Houghton K.M."/>
            <person name="Vyssotski M."/>
            <person name="Ryan J.L.J."/>
            <person name="Lagutin K."/>
            <person name="McDonald I.R."/>
            <person name="Stott M.B."/>
        </authorList>
    </citation>
    <scope>NUCLEOTIDE SEQUENCE [LARGE SCALE GENOMIC DNA]</scope>
    <source>
        <strain evidence="5">DSM 23976 / ICMP 18418 / T49</strain>
    </source>
</reference>
<evidence type="ECO:0000256" key="3">
    <source>
        <dbReference type="PROSITE-ProRule" id="PRU00023"/>
    </source>
</evidence>
<proteinExistence type="predicted"/>
<dbReference type="RefSeq" id="WP_016482676.1">
    <property type="nucleotide sequence ID" value="NC_021487.1"/>
</dbReference>
<dbReference type="Proteomes" id="UP000014227">
    <property type="component" value="Chromosome I"/>
</dbReference>
<name>S0EU23_CHTCT</name>
<dbReference type="PANTHER" id="PTHR24198">
    <property type="entry name" value="ANKYRIN REPEAT AND PROTEIN KINASE DOMAIN-CONTAINING PROTEIN"/>
    <property type="match status" value="1"/>
</dbReference>
<dbReference type="KEGG" id="ccz:CCALI_01317"/>
<dbReference type="SUPFAM" id="SSF48403">
    <property type="entry name" value="Ankyrin repeat"/>
    <property type="match status" value="1"/>
</dbReference>
<dbReference type="InParanoid" id="S0EU23"/>
<dbReference type="Gene3D" id="1.25.40.20">
    <property type="entry name" value="Ankyrin repeat-containing domain"/>
    <property type="match status" value="2"/>
</dbReference>
<evidence type="ECO:0000256" key="1">
    <source>
        <dbReference type="ARBA" id="ARBA00022737"/>
    </source>
</evidence>
<keyword evidence="1" id="KW-0677">Repeat</keyword>
<protein>
    <submittedName>
        <fullName evidence="4">FOG: Ankyrin repeat</fullName>
    </submittedName>
</protein>
<dbReference type="HOGENOM" id="CLU_1044677_0_0_0"/>
<accession>S0EU23</accession>
<dbReference type="InterPro" id="IPR002110">
    <property type="entry name" value="Ankyrin_rpt"/>
</dbReference>
<dbReference type="EMBL" id="HF951689">
    <property type="protein sequence ID" value="CCW35135.1"/>
    <property type="molecule type" value="Genomic_DNA"/>
</dbReference>
<evidence type="ECO:0000313" key="5">
    <source>
        <dbReference type="Proteomes" id="UP000014227"/>
    </source>
</evidence>
<dbReference type="OrthoDB" id="671583at2"/>
<dbReference type="PROSITE" id="PS50088">
    <property type="entry name" value="ANK_REPEAT"/>
    <property type="match status" value="2"/>
</dbReference>
<sequence length="266" mass="29659">MPHNRKAQRGVRRKVILWLFAALLFVGSFAGGEPLLARLYQLYNDRSLAVAIERGDNAMLLRLLNAGADPNFPLDYENPKPTPATYLKNALHGPLRAPRVPVTTPLMLAVIHKRPDMVEELLAHGAFVDARDEYRFTPLFMALSLHQHAIVRLLLVHGADPNAQNDLDIPPIAWAIEVGDSDDVPLLLSHGANPNALDMDGRPVLYLATLLKDKKSIQALLHYNAIPSLSFHGWTVLDLVRHRGDRELQQLFAPFLQTEKGAMFQG</sequence>
<dbReference type="SMART" id="SM00248">
    <property type="entry name" value="ANK"/>
    <property type="match status" value="5"/>
</dbReference>
<feature type="repeat" description="ANK" evidence="3">
    <location>
        <begin position="134"/>
        <end position="166"/>
    </location>
</feature>
<dbReference type="AlphaFoldDB" id="S0EU23"/>
<feature type="repeat" description="ANK" evidence="3">
    <location>
        <begin position="101"/>
        <end position="133"/>
    </location>
</feature>
<dbReference type="STRING" id="454171.CP488_02778"/>
<dbReference type="PROSITE" id="PS50297">
    <property type="entry name" value="ANK_REP_REGION"/>
    <property type="match status" value="2"/>
</dbReference>